<keyword evidence="3 6" id="KW-0812">Transmembrane</keyword>
<dbReference type="GO" id="GO:0005886">
    <property type="term" value="C:plasma membrane"/>
    <property type="evidence" value="ECO:0007669"/>
    <property type="project" value="TreeGrafter"/>
</dbReference>
<dbReference type="PANTHER" id="PTHR23501:SF195">
    <property type="entry name" value="PEP5"/>
    <property type="match status" value="1"/>
</dbReference>
<comment type="subcellular location">
    <subcellularLocation>
        <location evidence="1">Membrane</location>
        <topology evidence="1">Multi-pass membrane protein</topology>
    </subcellularLocation>
</comment>
<accession>A0A9W9CYV4</accession>
<keyword evidence="4 6" id="KW-1133">Transmembrane helix</keyword>
<dbReference type="OrthoDB" id="2587356at2759"/>
<gene>
    <name evidence="7" type="ORF">N0V93_002279</name>
</gene>
<protein>
    <recommendedName>
        <fullName evidence="9">Major facilitator superfamily (MFS) profile domain-containing protein</fullName>
    </recommendedName>
</protein>
<feature type="transmembrane region" description="Helical" evidence="6">
    <location>
        <begin position="139"/>
        <end position="160"/>
    </location>
</feature>
<dbReference type="PANTHER" id="PTHR23501">
    <property type="entry name" value="MAJOR FACILITATOR SUPERFAMILY"/>
    <property type="match status" value="1"/>
</dbReference>
<dbReference type="Gene3D" id="1.20.1250.20">
    <property type="entry name" value="MFS general substrate transporter like domains"/>
    <property type="match status" value="1"/>
</dbReference>
<feature type="transmembrane region" description="Helical" evidence="6">
    <location>
        <begin position="328"/>
        <end position="347"/>
    </location>
</feature>
<feature type="transmembrane region" description="Helical" evidence="6">
    <location>
        <begin position="102"/>
        <end position="119"/>
    </location>
</feature>
<evidence type="ECO:0000256" key="2">
    <source>
        <dbReference type="ARBA" id="ARBA00022448"/>
    </source>
</evidence>
<feature type="transmembrane region" description="Helical" evidence="6">
    <location>
        <begin position="69"/>
        <end position="90"/>
    </location>
</feature>
<evidence type="ECO:0000313" key="7">
    <source>
        <dbReference type="EMBL" id="KAJ4393072.1"/>
    </source>
</evidence>
<dbReference type="GO" id="GO:0022857">
    <property type="term" value="F:transmembrane transporter activity"/>
    <property type="evidence" value="ECO:0007669"/>
    <property type="project" value="InterPro"/>
</dbReference>
<feature type="transmembrane region" description="Helical" evidence="6">
    <location>
        <begin position="205"/>
        <end position="227"/>
    </location>
</feature>
<name>A0A9W9CYV4_9PEZI</name>
<evidence type="ECO:0000256" key="6">
    <source>
        <dbReference type="SAM" id="Phobius"/>
    </source>
</evidence>
<evidence type="ECO:0008006" key="9">
    <source>
        <dbReference type="Google" id="ProtNLM"/>
    </source>
</evidence>
<organism evidence="7 8">
    <name type="scientific">Gnomoniopsis smithogilvyi</name>
    <dbReference type="NCBI Taxonomy" id="1191159"/>
    <lineage>
        <taxon>Eukaryota</taxon>
        <taxon>Fungi</taxon>
        <taxon>Dikarya</taxon>
        <taxon>Ascomycota</taxon>
        <taxon>Pezizomycotina</taxon>
        <taxon>Sordariomycetes</taxon>
        <taxon>Sordariomycetidae</taxon>
        <taxon>Diaporthales</taxon>
        <taxon>Gnomoniaceae</taxon>
        <taxon>Gnomoniopsis</taxon>
    </lineage>
</organism>
<keyword evidence="5 6" id="KW-0472">Membrane</keyword>
<evidence type="ECO:0000256" key="4">
    <source>
        <dbReference type="ARBA" id="ARBA00022989"/>
    </source>
</evidence>
<evidence type="ECO:0000256" key="5">
    <source>
        <dbReference type="ARBA" id="ARBA00023136"/>
    </source>
</evidence>
<keyword evidence="8" id="KW-1185">Reference proteome</keyword>
<feature type="transmembrane region" description="Helical" evidence="6">
    <location>
        <begin position="239"/>
        <end position="258"/>
    </location>
</feature>
<dbReference type="InterPro" id="IPR010573">
    <property type="entry name" value="MFS_Str1/Tri12-like"/>
</dbReference>
<dbReference type="Pfam" id="PF06609">
    <property type="entry name" value="TRI12"/>
    <property type="match status" value="1"/>
</dbReference>
<dbReference type="SUPFAM" id="SSF103473">
    <property type="entry name" value="MFS general substrate transporter"/>
    <property type="match status" value="1"/>
</dbReference>
<evidence type="ECO:0000256" key="3">
    <source>
        <dbReference type="ARBA" id="ARBA00022692"/>
    </source>
</evidence>
<dbReference type="EMBL" id="JAPEVB010000002">
    <property type="protein sequence ID" value="KAJ4393072.1"/>
    <property type="molecule type" value="Genomic_DNA"/>
</dbReference>
<dbReference type="Proteomes" id="UP001140453">
    <property type="component" value="Unassembled WGS sequence"/>
</dbReference>
<feature type="transmembrane region" description="Helical" evidence="6">
    <location>
        <begin position="29"/>
        <end position="48"/>
    </location>
</feature>
<feature type="transmembrane region" description="Helical" evidence="6">
    <location>
        <begin position="180"/>
        <end position="198"/>
    </location>
</feature>
<sequence length="377" mass="40563">MTMASVAVVAGTLAAGAFVKFYDQGWRWSYYLNACIYGITSLLVLVFYHPPPTGLRRQETSVRNHFGQVDFIGIFVFTGSLASLIIALTWGGTTYAWNSKQVLASLIVGCIGLVAFGLYEAFGTSEGIFDHRLFVNRNFPILLFVCAVDGMLLLGVNVLFAQQIAIVFTQDTLKVAADLMPYLCLSAFGCLPAGYLMGKTQRYRLLLVFALGWCALFTVAALSLSVPSFLLGTAGTLSISARAFGGIIGITIFTVIYDNKMSQALPAKEAALLGQSGLDVSQLLPQVLAAFDAASPPVALAEIQGLSPQLIPEILGAFSDANTYSWKYVWIAIAVVVAVNALVACFLKPVKDRMNGHVESALEDSDVRQKQIMAASH</sequence>
<dbReference type="InterPro" id="IPR036259">
    <property type="entry name" value="MFS_trans_sf"/>
</dbReference>
<reference evidence="7" key="1">
    <citation type="submission" date="2022-10" db="EMBL/GenBank/DDBJ databases">
        <title>Tapping the CABI collections for fungal endophytes: first genome assemblies for Collariella, Neodidymelliopsis, Ascochyta clinopodiicola, Didymella pomorum, Didymosphaeria variabile, Neocosmospora piperis and Neocucurbitaria cava.</title>
        <authorList>
            <person name="Hill R."/>
        </authorList>
    </citation>
    <scope>NUCLEOTIDE SEQUENCE</scope>
    <source>
        <strain evidence="7">IMI 355082</strain>
    </source>
</reference>
<keyword evidence="2" id="KW-0813">Transport</keyword>
<proteinExistence type="predicted"/>
<evidence type="ECO:0000313" key="8">
    <source>
        <dbReference type="Proteomes" id="UP001140453"/>
    </source>
</evidence>
<evidence type="ECO:0000256" key="1">
    <source>
        <dbReference type="ARBA" id="ARBA00004141"/>
    </source>
</evidence>
<dbReference type="AlphaFoldDB" id="A0A9W9CYV4"/>
<comment type="caution">
    <text evidence="7">The sequence shown here is derived from an EMBL/GenBank/DDBJ whole genome shotgun (WGS) entry which is preliminary data.</text>
</comment>